<dbReference type="EC" id="1.1.1.133" evidence="3 6"/>
<dbReference type="CDD" id="cd05254">
    <property type="entry name" value="dTDP_HR_like_SDR_e"/>
    <property type="match status" value="1"/>
</dbReference>
<organism evidence="8 9">
    <name type="scientific">Psychrobacter glacincola</name>
    <dbReference type="NCBI Taxonomy" id="56810"/>
    <lineage>
        <taxon>Bacteria</taxon>
        <taxon>Pseudomonadati</taxon>
        <taxon>Pseudomonadota</taxon>
        <taxon>Gammaproteobacteria</taxon>
        <taxon>Moraxellales</taxon>
        <taxon>Moraxellaceae</taxon>
        <taxon>Psychrobacter</taxon>
    </lineage>
</organism>
<protein>
    <recommendedName>
        <fullName evidence="4 6">dTDP-4-dehydrorhamnose reductase</fullName>
        <ecNumber evidence="3 6">1.1.1.133</ecNumber>
    </recommendedName>
</protein>
<comment type="similarity">
    <text evidence="2 6">Belongs to the dTDP-4-dehydrorhamnose reductase family.</text>
</comment>
<sequence length="276" mass="30712">MRVLLIGANSQLGRCILDRVPAEWSVISTTSKDLDITDSIQISHMIERHKPETIINTAAYTAVDNAESDEAQAFLVNAVGIKNIALACEAAHIRLVHISTDYVFDGTADQPYQTTDTPNPLSIYGRSKLAGELLALAHSSQSQIIRTSWLYSEYGHNFVKTMIRLADEGREALNVVNDQIGSPTYAGNLAQAIIELLHQPISDRLLHYSDSDIMSWYEFARDIFAYRERQGLSYCEVKPVPSTEYTTPVKRPAYSVLQSSINIKEKASLYGVLDSL</sequence>
<dbReference type="Gene3D" id="3.40.50.720">
    <property type="entry name" value="NAD(P)-binding Rossmann-like Domain"/>
    <property type="match status" value="1"/>
</dbReference>
<dbReference type="InterPro" id="IPR005913">
    <property type="entry name" value="dTDP_dehydrorham_reduct"/>
</dbReference>
<keyword evidence="6 8" id="KW-0560">Oxidoreductase</keyword>
<dbReference type="InterPro" id="IPR036291">
    <property type="entry name" value="NAD(P)-bd_dom_sf"/>
</dbReference>
<dbReference type="GO" id="GO:0008831">
    <property type="term" value="F:dTDP-4-dehydrorhamnose reductase activity"/>
    <property type="evidence" value="ECO:0007669"/>
    <property type="project" value="UniProtKB-EC"/>
</dbReference>
<dbReference type="RefSeq" id="WP_201563577.1">
    <property type="nucleotide sequence ID" value="NZ_CAJGZK010000015.1"/>
</dbReference>
<comment type="catalytic activity">
    <reaction evidence="5 6">
        <text>dTDP-beta-L-rhamnose + NADP(+) = dTDP-4-dehydro-beta-L-rhamnose + NADPH + H(+)</text>
        <dbReference type="Rhea" id="RHEA:21796"/>
        <dbReference type="ChEBI" id="CHEBI:15378"/>
        <dbReference type="ChEBI" id="CHEBI:57510"/>
        <dbReference type="ChEBI" id="CHEBI:57783"/>
        <dbReference type="ChEBI" id="CHEBI:58349"/>
        <dbReference type="ChEBI" id="CHEBI:62830"/>
        <dbReference type="EC" id="1.1.1.133"/>
    </reaction>
</comment>
<evidence type="ECO:0000313" key="8">
    <source>
        <dbReference type="EMBL" id="MFC6380487.1"/>
    </source>
</evidence>
<dbReference type="EMBL" id="JBHSTZ010000008">
    <property type="protein sequence ID" value="MFC6380487.1"/>
    <property type="molecule type" value="Genomic_DNA"/>
</dbReference>
<keyword evidence="6" id="KW-0521">NADP</keyword>
<evidence type="ECO:0000256" key="4">
    <source>
        <dbReference type="ARBA" id="ARBA00017099"/>
    </source>
</evidence>
<evidence type="ECO:0000256" key="6">
    <source>
        <dbReference type="RuleBase" id="RU364082"/>
    </source>
</evidence>
<comment type="cofactor">
    <cofactor evidence="6">
        <name>Mg(2+)</name>
        <dbReference type="ChEBI" id="CHEBI:18420"/>
    </cofactor>
    <text evidence="6">Binds 1 Mg(2+) ion per monomer.</text>
</comment>
<feature type="domain" description="RmlD-like substrate binding" evidence="7">
    <location>
        <begin position="1"/>
        <end position="260"/>
    </location>
</feature>
<dbReference type="Gene3D" id="3.90.25.10">
    <property type="entry name" value="UDP-galactose 4-epimerase, domain 1"/>
    <property type="match status" value="1"/>
</dbReference>
<evidence type="ECO:0000256" key="3">
    <source>
        <dbReference type="ARBA" id="ARBA00012929"/>
    </source>
</evidence>
<dbReference type="PANTHER" id="PTHR10491:SF4">
    <property type="entry name" value="METHIONINE ADENOSYLTRANSFERASE 2 SUBUNIT BETA"/>
    <property type="match status" value="1"/>
</dbReference>
<dbReference type="Pfam" id="PF04321">
    <property type="entry name" value="RmlD_sub_bind"/>
    <property type="match status" value="1"/>
</dbReference>
<evidence type="ECO:0000259" key="7">
    <source>
        <dbReference type="Pfam" id="PF04321"/>
    </source>
</evidence>
<accession>A0ABW1W6H7</accession>
<evidence type="ECO:0000256" key="5">
    <source>
        <dbReference type="ARBA" id="ARBA00048200"/>
    </source>
</evidence>
<reference evidence="9" key="1">
    <citation type="journal article" date="2019" name="Int. J. Syst. Evol. Microbiol.">
        <title>The Global Catalogue of Microorganisms (GCM) 10K type strain sequencing project: providing services to taxonomists for standard genome sequencing and annotation.</title>
        <authorList>
            <consortium name="The Broad Institute Genomics Platform"/>
            <consortium name="The Broad Institute Genome Sequencing Center for Infectious Disease"/>
            <person name="Wu L."/>
            <person name="Ma J."/>
        </authorList>
    </citation>
    <scope>NUCLEOTIDE SEQUENCE [LARGE SCALE GENOMIC DNA]</scope>
    <source>
        <strain evidence="9">CCM 2050</strain>
    </source>
</reference>
<comment type="pathway">
    <text evidence="1 6">Carbohydrate biosynthesis; dTDP-L-rhamnose biosynthesis.</text>
</comment>
<comment type="function">
    <text evidence="6">Catalyzes the reduction of dTDP-6-deoxy-L-lyxo-4-hexulose to yield dTDP-L-rhamnose.</text>
</comment>
<gene>
    <name evidence="8" type="primary">rfbD</name>
    <name evidence="8" type="ORF">ACFP58_03215</name>
</gene>
<comment type="caution">
    <text evidence="8">The sequence shown here is derived from an EMBL/GenBank/DDBJ whole genome shotgun (WGS) entry which is preliminary data.</text>
</comment>
<proteinExistence type="inferred from homology"/>
<evidence type="ECO:0000313" key="9">
    <source>
        <dbReference type="Proteomes" id="UP001596264"/>
    </source>
</evidence>
<name>A0ABW1W6H7_9GAMM</name>
<dbReference type="PANTHER" id="PTHR10491">
    <property type="entry name" value="DTDP-4-DEHYDRORHAMNOSE REDUCTASE"/>
    <property type="match status" value="1"/>
</dbReference>
<evidence type="ECO:0000256" key="2">
    <source>
        <dbReference type="ARBA" id="ARBA00010944"/>
    </source>
</evidence>
<keyword evidence="9" id="KW-1185">Reference proteome</keyword>
<evidence type="ECO:0000256" key="1">
    <source>
        <dbReference type="ARBA" id="ARBA00004781"/>
    </source>
</evidence>
<dbReference type="InterPro" id="IPR029903">
    <property type="entry name" value="RmlD-like-bd"/>
</dbReference>
<dbReference type="NCBIfam" id="TIGR01214">
    <property type="entry name" value="rmlD"/>
    <property type="match status" value="1"/>
</dbReference>
<dbReference type="Proteomes" id="UP001596264">
    <property type="component" value="Unassembled WGS sequence"/>
</dbReference>
<dbReference type="SUPFAM" id="SSF51735">
    <property type="entry name" value="NAD(P)-binding Rossmann-fold domains"/>
    <property type="match status" value="1"/>
</dbReference>